<organism evidence="2 3">
    <name type="scientific">Pseudoneurospora amorphoporcata</name>
    <dbReference type="NCBI Taxonomy" id="241081"/>
    <lineage>
        <taxon>Eukaryota</taxon>
        <taxon>Fungi</taxon>
        <taxon>Dikarya</taxon>
        <taxon>Ascomycota</taxon>
        <taxon>Pezizomycotina</taxon>
        <taxon>Sordariomycetes</taxon>
        <taxon>Sordariomycetidae</taxon>
        <taxon>Sordariales</taxon>
        <taxon>Sordariaceae</taxon>
        <taxon>Pseudoneurospora</taxon>
    </lineage>
</organism>
<name>A0AAN6NN02_9PEZI</name>
<sequence>MSSTGAQRLGQETDTVAAVKQTHEHDSKAGASNSNKSSNVQVMVTASQTPEIPNPKPTLPHCRHSDVIFSRLTLTSSNVSDNRLSSIFALPTTFATRKRVHQVAKPHSASVGICRLPSCMASSFSFSPQRAIFLQHMTHAAIIEYRRARVQEPAQIICSHSVSISSRNQCASGSDRRAEQD</sequence>
<feature type="region of interest" description="Disordered" evidence="1">
    <location>
        <begin position="1"/>
        <end position="39"/>
    </location>
</feature>
<evidence type="ECO:0000313" key="3">
    <source>
        <dbReference type="Proteomes" id="UP001303222"/>
    </source>
</evidence>
<keyword evidence="3" id="KW-1185">Reference proteome</keyword>
<dbReference type="EMBL" id="MU859241">
    <property type="protein sequence ID" value="KAK3948849.1"/>
    <property type="molecule type" value="Genomic_DNA"/>
</dbReference>
<protein>
    <submittedName>
        <fullName evidence="2">Uncharacterized protein</fullName>
    </submittedName>
</protein>
<reference evidence="2" key="2">
    <citation type="submission" date="2023-06" db="EMBL/GenBank/DDBJ databases">
        <authorList>
            <consortium name="Lawrence Berkeley National Laboratory"/>
            <person name="Mondo S.J."/>
            <person name="Hensen N."/>
            <person name="Bonometti L."/>
            <person name="Westerberg I."/>
            <person name="Brannstrom I.O."/>
            <person name="Guillou S."/>
            <person name="Cros-Aarteil S."/>
            <person name="Calhoun S."/>
            <person name="Haridas S."/>
            <person name="Kuo A."/>
            <person name="Pangilinan J."/>
            <person name="Riley R."/>
            <person name="Labutti K."/>
            <person name="Andreopoulos B."/>
            <person name="Lipzen A."/>
            <person name="Chen C."/>
            <person name="Yanf M."/>
            <person name="Daum C."/>
            <person name="Ng V."/>
            <person name="Clum A."/>
            <person name="Steindorff A."/>
            <person name="Ohm R."/>
            <person name="Martin F."/>
            <person name="Silar P."/>
            <person name="Natvig D."/>
            <person name="Lalanne C."/>
            <person name="Gautier V."/>
            <person name="Ament-Velasquez S.L."/>
            <person name="Kruys A."/>
            <person name="Hutchinson M.I."/>
            <person name="Powell A.J."/>
            <person name="Barry K."/>
            <person name="Miller A.N."/>
            <person name="Grigoriev I.V."/>
            <person name="Debuchy R."/>
            <person name="Gladieux P."/>
            <person name="Thoren M.H."/>
            <person name="Johannesson H."/>
        </authorList>
    </citation>
    <scope>NUCLEOTIDE SEQUENCE</scope>
    <source>
        <strain evidence="2">CBS 626.80</strain>
    </source>
</reference>
<evidence type="ECO:0000256" key="1">
    <source>
        <dbReference type="SAM" id="MobiDB-lite"/>
    </source>
</evidence>
<evidence type="ECO:0000313" key="2">
    <source>
        <dbReference type="EMBL" id="KAK3948849.1"/>
    </source>
</evidence>
<gene>
    <name evidence="2" type="ORF">QBC32DRAFT_373242</name>
</gene>
<dbReference type="AlphaFoldDB" id="A0AAN6NN02"/>
<proteinExistence type="predicted"/>
<dbReference type="Proteomes" id="UP001303222">
    <property type="component" value="Unassembled WGS sequence"/>
</dbReference>
<accession>A0AAN6NN02</accession>
<comment type="caution">
    <text evidence="2">The sequence shown here is derived from an EMBL/GenBank/DDBJ whole genome shotgun (WGS) entry which is preliminary data.</text>
</comment>
<feature type="compositionally biased region" description="Polar residues" evidence="1">
    <location>
        <begin position="1"/>
        <end position="14"/>
    </location>
</feature>
<reference evidence="2" key="1">
    <citation type="journal article" date="2023" name="Mol. Phylogenet. Evol.">
        <title>Genome-scale phylogeny and comparative genomics of the fungal order Sordariales.</title>
        <authorList>
            <person name="Hensen N."/>
            <person name="Bonometti L."/>
            <person name="Westerberg I."/>
            <person name="Brannstrom I.O."/>
            <person name="Guillou S."/>
            <person name="Cros-Aarteil S."/>
            <person name="Calhoun S."/>
            <person name="Haridas S."/>
            <person name="Kuo A."/>
            <person name="Mondo S."/>
            <person name="Pangilinan J."/>
            <person name="Riley R."/>
            <person name="LaButti K."/>
            <person name="Andreopoulos B."/>
            <person name="Lipzen A."/>
            <person name="Chen C."/>
            <person name="Yan M."/>
            <person name="Daum C."/>
            <person name="Ng V."/>
            <person name="Clum A."/>
            <person name="Steindorff A."/>
            <person name="Ohm R.A."/>
            <person name="Martin F."/>
            <person name="Silar P."/>
            <person name="Natvig D.O."/>
            <person name="Lalanne C."/>
            <person name="Gautier V."/>
            <person name="Ament-Velasquez S.L."/>
            <person name="Kruys A."/>
            <person name="Hutchinson M.I."/>
            <person name="Powell A.J."/>
            <person name="Barry K."/>
            <person name="Miller A.N."/>
            <person name="Grigoriev I.V."/>
            <person name="Debuchy R."/>
            <person name="Gladieux P."/>
            <person name="Hiltunen Thoren M."/>
            <person name="Johannesson H."/>
        </authorList>
    </citation>
    <scope>NUCLEOTIDE SEQUENCE</scope>
    <source>
        <strain evidence="2">CBS 626.80</strain>
    </source>
</reference>
<feature type="compositionally biased region" description="Low complexity" evidence="1">
    <location>
        <begin position="29"/>
        <end position="39"/>
    </location>
</feature>